<evidence type="ECO:0000313" key="3">
    <source>
        <dbReference type="Proteomes" id="UP000663829"/>
    </source>
</evidence>
<proteinExistence type="predicted"/>
<reference evidence="1" key="1">
    <citation type="submission" date="2021-02" db="EMBL/GenBank/DDBJ databases">
        <authorList>
            <person name="Nowell W R."/>
        </authorList>
    </citation>
    <scope>NUCLEOTIDE SEQUENCE</scope>
</reference>
<organism evidence="1 3">
    <name type="scientific">Didymodactylos carnosus</name>
    <dbReference type="NCBI Taxonomy" id="1234261"/>
    <lineage>
        <taxon>Eukaryota</taxon>
        <taxon>Metazoa</taxon>
        <taxon>Spiralia</taxon>
        <taxon>Gnathifera</taxon>
        <taxon>Rotifera</taxon>
        <taxon>Eurotatoria</taxon>
        <taxon>Bdelloidea</taxon>
        <taxon>Philodinida</taxon>
        <taxon>Philodinidae</taxon>
        <taxon>Didymodactylos</taxon>
    </lineage>
</organism>
<dbReference type="OrthoDB" id="524326at2759"/>
<comment type="caution">
    <text evidence="1">The sequence shown here is derived from an EMBL/GenBank/DDBJ whole genome shotgun (WGS) entry which is preliminary data.</text>
</comment>
<dbReference type="EMBL" id="CAJOBC010083837">
    <property type="protein sequence ID" value="CAF4307619.1"/>
    <property type="molecule type" value="Genomic_DNA"/>
</dbReference>
<accession>A0A815N2Y7</accession>
<feature type="non-terminal residue" evidence="1">
    <location>
        <position position="118"/>
    </location>
</feature>
<sequence>MSALNESKTTSTSLNLVDKLSGALWGFFIADSLSMPSHWFYNPDNIIKVFGPNGITGYIDAPPTNADAFMAGSEYNPAEEISTPNYRPADILHQHSKYYKIHNSEYDGRSFKESRDSH</sequence>
<dbReference type="Proteomes" id="UP000681722">
    <property type="component" value="Unassembled WGS sequence"/>
</dbReference>
<dbReference type="InterPro" id="IPR036705">
    <property type="entry name" value="Ribosyl_crysJ1_sf"/>
</dbReference>
<name>A0A815N2Y7_9BILA</name>
<dbReference type="Proteomes" id="UP000663829">
    <property type="component" value="Unassembled WGS sequence"/>
</dbReference>
<dbReference type="AlphaFoldDB" id="A0A815N2Y7"/>
<evidence type="ECO:0000313" key="1">
    <source>
        <dbReference type="EMBL" id="CAF1427768.1"/>
    </source>
</evidence>
<protein>
    <submittedName>
        <fullName evidence="1">Uncharacterized protein</fullName>
    </submittedName>
</protein>
<evidence type="ECO:0000313" key="2">
    <source>
        <dbReference type="EMBL" id="CAF4307619.1"/>
    </source>
</evidence>
<gene>
    <name evidence="1" type="ORF">GPM918_LOCUS33897</name>
    <name evidence="2" type="ORF">SRO942_LOCUS34589</name>
</gene>
<keyword evidence="3" id="KW-1185">Reference proteome</keyword>
<dbReference type="SUPFAM" id="SSF101478">
    <property type="entry name" value="ADP-ribosylglycohydrolase"/>
    <property type="match status" value="1"/>
</dbReference>
<dbReference type="EMBL" id="CAJNOQ010018407">
    <property type="protein sequence ID" value="CAF1427768.1"/>
    <property type="molecule type" value="Genomic_DNA"/>
</dbReference>